<evidence type="ECO:0000313" key="3">
    <source>
        <dbReference type="EMBL" id="CAL4117741.1"/>
    </source>
</evidence>
<dbReference type="PANTHER" id="PTHR44321">
    <property type="entry name" value="TRANSDUCIN BETA-LIKE PROTEIN 2"/>
    <property type="match status" value="1"/>
</dbReference>
<gene>
    <name evidence="3" type="ORF">MNOR_LOCUS21274</name>
</gene>
<dbReference type="SMART" id="SM00320">
    <property type="entry name" value="WD40"/>
    <property type="match status" value="6"/>
</dbReference>
<dbReference type="InterPro" id="IPR042410">
    <property type="entry name" value="WBSCR13"/>
</dbReference>
<dbReference type="SUPFAM" id="SSF50978">
    <property type="entry name" value="WD40 repeat-like"/>
    <property type="match status" value="1"/>
</dbReference>
<dbReference type="Pfam" id="PF00400">
    <property type="entry name" value="WD40"/>
    <property type="match status" value="2"/>
</dbReference>
<dbReference type="EMBL" id="CAXKWB010017035">
    <property type="protein sequence ID" value="CAL4117741.1"/>
    <property type="molecule type" value="Genomic_DNA"/>
</dbReference>
<dbReference type="Proteomes" id="UP001497623">
    <property type="component" value="Unassembled WGS sequence"/>
</dbReference>
<evidence type="ECO:0000313" key="4">
    <source>
        <dbReference type="Proteomes" id="UP001497623"/>
    </source>
</evidence>
<sequence>MIFITIVIGATILVLLWLIRRAKDQAETSEQQSEVLSSAQSENGSESKESSQKVKTEATAEQKKKKGNQQAKRNPNTHQQFTHPQLITTLKGHSGLVTSGDFSANGRHFISAAEDRIVLFWSTKEFGQKSQQSVRGNIEFDHATKVCWSPDSKAFIIQAATANCIQVYKLTKNSTGGLGTPSLALTFPQHSAEADVIALGFAVSGRFIMTLNSRSQLVIWDLRGNILEEMDVRHGDTYHAQLSTCGRFIITSGFTPDAKVWEVKFNKSGNYEGIKRAFILSGHTSGIYSSTVNADSSRMATVSKDGSWRLYDTKIEYDKGQSPYLLLSGKYERKETPGIIKLSPDSRTIAIAAHNDIYCYSAINGEQLNYIHNIYEGSIVDVLFDPSSKFLLTLGDKHIRVFHNVAGYMAALQDLEQSRLKASNAGMRERIDGQIQEAKLALQQIQQITALE</sequence>
<dbReference type="PANTHER" id="PTHR44321:SF1">
    <property type="entry name" value="TRANSDUCIN BETA-LIKE PROTEIN 2"/>
    <property type="match status" value="1"/>
</dbReference>
<keyword evidence="1" id="KW-0853">WD repeat</keyword>
<feature type="region of interest" description="Disordered" evidence="2">
    <location>
        <begin position="29"/>
        <end position="83"/>
    </location>
</feature>
<reference evidence="3 4" key="1">
    <citation type="submission" date="2024-05" db="EMBL/GenBank/DDBJ databases">
        <authorList>
            <person name="Wallberg A."/>
        </authorList>
    </citation>
    <scope>NUCLEOTIDE SEQUENCE [LARGE SCALE GENOMIC DNA]</scope>
</reference>
<accession>A0AAV2RB46</accession>
<dbReference type="Gene3D" id="2.130.10.10">
    <property type="entry name" value="YVTN repeat-like/Quinoprotein amine dehydrogenase"/>
    <property type="match status" value="2"/>
</dbReference>
<dbReference type="InterPro" id="IPR001680">
    <property type="entry name" value="WD40_rpt"/>
</dbReference>
<dbReference type="GO" id="GO:0005783">
    <property type="term" value="C:endoplasmic reticulum"/>
    <property type="evidence" value="ECO:0007669"/>
    <property type="project" value="TreeGrafter"/>
</dbReference>
<dbReference type="PROSITE" id="PS50082">
    <property type="entry name" value="WD_REPEATS_2"/>
    <property type="match status" value="2"/>
</dbReference>
<dbReference type="InterPro" id="IPR036322">
    <property type="entry name" value="WD40_repeat_dom_sf"/>
</dbReference>
<keyword evidence="4" id="KW-1185">Reference proteome</keyword>
<feature type="compositionally biased region" description="Polar residues" evidence="2">
    <location>
        <begin position="68"/>
        <end position="83"/>
    </location>
</feature>
<dbReference type="PROSITE" id="PS50294">
    <property type="entry name" value="WD_REPEATS_REGION"/>
    <property type="match status" value="1"/>
</dbReference>
<proteinExistence type="predicted"/>
<protein>
    <recommendedName>
        <fullName evidence="5">Transducin beta-like protein 2</fullName>
    </recommendedName>
</protein>
<feature type="repeat" description="WD" evidence="1">
    <location>
        <begin position="90"/>
        <end position="122"/>
    </location>
</feature>
<dbReference type="InterPro" id="IPR015943">
    <property type="entry name" value="WD40/YVTN_repeat-like_dom_sf"/>
</dbReference>
<dbReference type="AlphaFoldDB" id="A0AAV2RB46"/>
<evidence type="ECO:0000256" key="1">
    <source>
        <dbReference type="PROSITE-ProRule" id="PRU00221"/>
    </source>
</evidence>
<feature type="compositionally biased region" description="Basic and acidic residues" evidence="2">
    <location>
        <begin position="45"/>
        <end position="62"/>
    </location>
</feature>
<evidence type="ECO:0008006" key="5">
    <source>
        <dbReference type="Google" id="ProtNLM"/>
    </source>
</evidence>
<comment type="caution">
    <text evidence="3">The sequence shown here is derived from an EMBL/GenBank/DDBJ whole genome shotgun (WGS) entry which is preliminary data.</text>
</comment>
<dbReference type="GO" id="GO:0030968">
    <property type="term" value="P:endoplasmic reticulum unfolded protein response"/>
    <property type="evidence" value="ECO:0007669"/>
    <property type="project" value="TreeGrafter"/>
</dbReference>
<name>A0AAV2RB46_MEGNR</name>
<evidence type="ECO:0000256" key="2">
    <source>
        <dbReference type="SAM" id="MobiDB-lite"/>
    </source>
</evidence>
<feature type="compositionally biased region" description="Polar residues" evidence="2">
    <location>
        <begin position="29"/>
        <end position="44"/>
    </location>
</feature>
<feature type="repeat" description="WD" evidence="1">
    <location>
        <begin position="280"/>
        <end position="312"/>
    </location>
</feature>
<organism evidence="3 4">
    <name type="scientific">Meganyctiphanes norvegica</name>
    <name type="common">Northern krill</name>
    <name type="synonym">Thysanopoda norvegica</name>
    <dbReference type="NCBI Taxonomy" id="48144"/>
    <lineage>
        <taxon>Eukaryota</taxon>
        <taxon>Metazoa</taxon>
        <taxon>Ecdysozoa</taxon>
        <taxon>Arthropoda</taxon>
        <taxon>Crustacea</taxon>
        <taxon>Multicrustacea</taxon>
        <taxon>Malacostraca</taxon>
        <taxon>Eumalacostraca</taxon>
        <taxon>Eucarida</taxon>
        <taxon>Euphausiacea</taxon>
        <taxon>Euphausiidae</taxon>
        <taxon>Meganyctiphanes</taxon>
    </lineage>
</organism>